<protein>
    <submittedName>
        <fullName evidence="3">Polysaccharide export protein EpsE</fullName>
    </submittedName>
</protein>
<keyword evidence="1" id="KW-0732">Signal</keyword>
<accession>A0A401UAS5</accession>
<feature type="domain" description="Polysaccharide export protein N-terminal" evidence="2">
    <location>
        <begin position="18"/>
        <end position="114"/>
    </location>
</feature>
<dbReference type="InterPro" id="IPR049712">
    <property type="entry name" value="Poly_export"/>
</dbReference>
<dbReference type="GO" id="GO:0015159">
    <property type="term" value="F:polysaccharide transmembrane transporter activity"/>
    <property type="evidence" value="ECO:0007669"/>
    <property type="project" value="InterPro"/>
</dbReference>
<keyword evidence="4" id="KW-1185">Reference proteome</keyword>
<evidence type="ECO:0000259" key="2">
    <source>
        <dbReference type="Pfam" id="PF02563"/>
    </source>
</evidence>
<dbReference type="OrthoDB" id="1466931at2"/>
<dbReference type="InterPro" id="IPR003715">
    <property type="entry name" value="Poly_export_N"/>
</dbReference>
<comment type="caution">
    <text evidence="3">The sequence shown here is derived from an EMBL/GenBank/DDBJ whole genome shotgun (WGS) entry which is preliminary data.</text>
</comment>
<dbReference type="RefSeq" id="WP_127122644.1">
    <property type="nucleotide sequence ID" value="NZ_BHXQ01000004.1"/>
</dbReference>
<dbReference type="PANTHER" id="PTHR33619">
    <property type="entry name" value="POLYSACCHARIDE EXPORT PROTEIN GFCE-RELATED"/>
    <property type="match status" value="1"/>
</dbReference>
<evidence type="ECO:0000256" key="1">
    <source>
        <dbReference type="ARBA" id="ARBA00022729"/>
    </source>
</evidence>
<name>A0A401UAS5_9BACT</name>
<dbReference type="EMBL" id="BHXQ01000004">
    <property type="protein sequence ID" value="GCC51987.1"/>
    <property type="molecule type" value="Genomic_DNA"/>
</dbReference>
<dbReference type="Gene3D" id="3.10.560.10">
    <property type="entry name" value="Outer membrane lipoprotein wza domain like"/>
    <property type="match status" value="1"/>
</dbReference>
<reference evidence="3 4" key="1">
    <citation type="submission" date="2018-11" db="EMBL/GenBank/DDBJ databases">
        <title>Chryseotalea sanarue gen. nov., sp., nov., a member of the family Cytophagaceae, isolated from a brackish lake in Hamamatsu Japan.</title>
        <authorList>
            <person name="Maejima Y."/>
            <person name="Iino T."/>
            <person name="Muraguchi Y."/>
            <person name="Fukuda K."/>
            <person name="Ohkuma M."/>
            <person name="Moriuchi R."/>
            <person name="Dohra H."/>
            <person name="Kimbara K."/>
            <person name="Shintani M."/>
        </authorList>
    </citation>
    <scope>NUCLEOTIDE SEQUENCE [LARGE SCALE GENOMIC DNA]</scope>
    <source>
        <strain evidence="3 4">Ys</strain>
    </source>
</reference>
<dbReference type="Proteomes" id="UP000288227">
    <property type="component" value="Unassembled WGS sequence"/>
</dbReference>
<organism evidence="3 4">
    <name type="scientific">Chryseotalea sanaruensis</name>
    <dbReference type="NCBI Taxonomy" id="2482724"/>
    <lineage>
        <taxon>Bacteria</taxon>
        <taxon>Pseudomonadati</taxon>
        <taxon>Bacteroidota</taxon>
        <taxon>Cytophagia</taxon>
        <taxon>Cytophagales</taxon>
        <taxon>Chryseotaleaceae</taxon>
        <taxon>Chryseotalea</taxon>
    </lineage>
</organism>
<dbReference type="AlphaFoldDB" id="A0A401UAS5"/>
<sequence length="226" mass="25193">MFKTSESSAIKQAANNLNQAYVLTNFDEISLKVFTKNGERIIDPDDLLMRQGMANPQQAQDLIKTQNFEIDKFGVAKLPMLNEVKLAGLTLRETELLLQKEFTKYYENAFVTVECASHRVVVLGSTGGQVVPLTFTNTSVLEILALSKAFAIDSKAQNIRLVRGNDVYILDFSTIESYRNSNMTVLPGDIVYVEPVRRPLAEGLRDYGQLLAITTSIVAILIVTLR</sequence>
<dbReference type="Pfam" id="PF02563">
    <property type="entry name" value="Poly_export"/>
    <property type="match status" value="1"/>
</dbReference>
<dbReference type="PANTHER" id="PTHR33619:SF3">
    <property type="entry name" value="POLYSACCHARIDE EXPORT PROTEIN GFCE-RELATED"/>
    <property type="match status" value="1"/>
</dbReference>
<evidence type="ECO:0000313" key="3">
    <source>
        <dbReference type="EMBL" id="GCC51987.1"/>
    </source>
</evidence>
<dbReference type="Gene3D" id="3.30.1950.10">
    <property type="entry name" value="wza like domain"/>
    <property type="match status" value="1"/>
</dbReference>
<gene>
    <name evidence="3" type="ORF">SanaruYs_22190</name>
</gene>
<evidence type="ECO:0000313" key="4">
    <source>
        <dbReference type="Proteomes" id="UP000288227"/>
    </source>
</evidence>
<proteinExistence type="predicted"/>